<evidence type="ECO:0000313" key="1">
    <source>
        <dbReference type="EMBL" id="MEQ2207716.1"/>
    </source>
</evidence>
<proteinExistence type="predicted"/>
<sequence length="96" mass="11141">SNSSHLTVYSEYGLDVFDSHTTEWVQTISLRKVKTAHPQTRLNPTEQADDSVCVPAEGDLTIPETSDHSRKLMVRTRSKRKFLFKVPEEERLQQRR</sequence>
<dbReference type="Proteomes" id="UP001434883">
    <property type="component" value="Unassembled WGS sequence"/>
</dbReference>
<evidence type="ECO:0000313" key="2">
    <source>
        <dbReference type="Proteomes" id="UP001434883"/>
    </source>
</evidence>
<keyword evidence="2" id="KW-1185">Reference proteome</keyword>
<feature type="non-terminal residue" evidence="1">
    <location>
        <position position="1"/>
    </location>
</feature>
<reference evidence="1 2" key="1">
    <citation type="submission" date="2021-06" db="EMBL/GenBank/DDBJ databases">
        <authorList>
            <person name="Palmer J.M."/>
        </authorList>
    </citation>
    <scope>NUCLEOTIDE SEQUENCE [LARGE SCALE GENOMIC DNA]</scope>
    <source>
        <strain evidence="1 2">XC_2019</strain>
        <tissue evidence="1">Muscle</tissue>
    </source>
</reference>
<comment type="caution">
    <text evidence="1">The sequence shown here is derived from an EMBL/GenBank/DDBJ whole genome shotgun (WGS) entry which is preliminary data.</text>
</comment>
<organism evidence="1 2">
    <name type="scientific">Xenoophorus captivus</name>
    <dbReference type="NCBI Taxonomy" id="1517983"/>
    <lineage>
        <taxon>Eukaryota</taxon>
        <taxon>Metazoa</taxon>
        <taxon>Chordata</taxon>
        <taxon>Craniata</taxon>
        <taxon>Vertebrata</taxon>
        <taxon>Euteleostomi</taxon>
        <taxon>Actinopterygii</taxon>
        <taxon>Neopterygii</taxon>
        <taxon>Teleostei</taxon>
        <taxon>Neoteleostei</taxon>
        <taxon>Acanthomorphata</taxon>
        <taxon>Ovalentaria</taxon>
        <taxon>Atherinomorphae</taxon>
        <taxon>Cyprinodontiformes</taxon>
        <taxon>Goodeidae</taxon>
        <taxon>Xenoophorus</taxon>
    </lineage>
</organism>
<accession>A0ABV0RI99</accession>
<dbReference type="EMBL" id="JAHRIN010045643">
    <property type="protein sequence ID" value="MEQ2207716.1"/>
    <property type="molecule type" value="Genomic_DNA"/>
</dbReference>
<protein>
    <submittedName>
        <fullName evidence="1">Uncharacterized protein</fullName>
    </submittedName>
</protein>
<name>A0ABV0RI99_9TELE</name>
<gene>
    <name evidence="1" type="ORF">XENOCAPTIV_017421</name>
</gene>